<accession>A0AAW0QJ71</accession>
<evidence type="ECO:0008006" key="3">
    <source>
        <dbReference type="Google" id="ProtNLM"/>
    </source>
</evidence>
<dbReference type="PANTHER" id="PTHR36166">
    <property type="entry name" value="CHROMOSOME 9, WHOLE GENOME SHOTGUN SEQUENCE"/>
    <property type="match status" value="1"/>
</dbReference>
<comment type="caution">
    <text evidence="1">The sequence shown here is derived from an EMBL/GenBank/DDBJ whole genome shotgun (WGS) entry which is preliminary data.</text>
</comment>
<dbReference type="EMBL" id="JAQQWP010000008">
    <property type="protein sequence ID" value="KAK8106022.1"/>
    <property type="molecule type" value="Genomic_DNA"/>
</dbReference>
<dbReference type="PANTHER" id="PTHR36166:SF1">
    <property type="entry name" value="SRPBCC DOMAIN-CONTAINING PROTEIN"/>
    <property type="match status" value="1"/>
</dbReference>
<gene>
    <name evidence="1" type="ORF">PG999_009381</name>
</gene>
<dbReference type="InterPro" id="IPR023393">
    <property type="entry name" value="START-like_dom_sf"/>
</dbReference>
<reference evidence="1 2" key="1">
    <citation type="submission" date="2023-01" db="EMBL/GenBank/DDBJ databases">
        <title>Analysis of 21 Apiospora genomes using comparative genomics revels a genus with tremendous synthesis potential of carbohydrate active enzymes and secondary metabolites.</title>
        <authorList>
            <person name="Sorensen T."/>
        </authorList>
    </citation>
    <scope>NUCLEOTIDE SEQUENCE [LARGE SCALE GENOMIC DNA]</scope>
    <source>
        <strain evidence="1 2">CBS 117206</strain>
    </source>
</reference>
<dbReference type="Proteomes" id="UP001392437">
    <property type="component" value="Unassembled WGS sequence"/>
</dbReference>
<dbReference type="Gene3D" id="3.30.530.20">
    <property type="match status" value="1"/>
</dbReference>
<proteinExistence type="predicted"/>
<evidence type="ECO:0000313" key="1">
    <source>
        <dbReference type="EMBL" id="KAK8106022.1"/>
    </source>
</evidence>
<keyword evidence="2" id="KW-1185">Reference proteome</keyword>
<dbReference type="AlphaFoldDB" id="A0AAW0QJ71"/>
<organism evidence="1 2">
    <name type="scientific">Apiospora kogelbergensis</name>
    <dbReference type="NCBI Taxonomy" id="1337665"/>
    <lineage>
        <taxon>Eukaryota</taxon>
        <taxon>Fungi</taxon>
        <taxon>Dikarya</taxon>
        <taxon>Ascomycota</taxon>
        <taxon>Pezizomycotina</taxon>
        <taxon>Sordariomycetes</taxon>
        <taxon>Xylariomycetidae</taxon>
        <taxon>Amphisphaeriales</taxon>
        <taxon>Apiosporaceae</taxon>
        <taxon>Apiospora</taxon>
    </lineage>
</organism>
<dbReference type="SUPFAM" id="SSF55961">
    <property type="entry name" value="Bet v1-like"/>
    <property type="match status" value="1"/>
</dbReference>
<sequence length="162" mass="18499">MNLFEPIYNRCEIEIRAPPALVHSVANSTNLGPQLLDFDRYRDWTHTSRWAITTDKKVQDLKPGDVIRVDLGSMSFRPALVGITDNSLTWDGSLWGLLTGRHFFHVLPSETTPGSTVLVQKEEWTGPLSVPFRLGKNKHWDHGPGWDRFNEDIKAECERRSS</sequence>
<name>A0AAW0QJ71_9PEZI</name>
<protein>
    <recommendedName>
        <fullName evidence="3">Activator of Hsp90 ATPase homolog 1-like protein</fullName>
    </recommendedName>
</protein>
<evidence type="ECO:0000313" key="2">
    <source>
        <dbReference type="Proteomes" id="UP001392437"/>
    </source>
</evidence>